<organism evidence="1">
    <name type="scientific">Leviviridae sp</name>
    <dbReference type="NCBI Taxonomy" id="2027243"/>
    <lineage>
        <taxon>Viruses</taxon>
        <taxon>Riboviria</taxon>
        <taxon>Orthornavirae</taxon>
        <taxon>Lenarviricota</taxon>
        <taxon>Leviviricetes</taxon>
        <taxon>Norzivirales</taxon>
        <taxon>Fiersviridae</taxon>
    </lineage>
</organism>
<protein>
    <submittedName>
        <fullName evidence="1">Uncharacterized protein</fullName>
    </submittedName>
</protein>
<proteinExistence type="predicted"/>
<reference evidence="1" key="1">
    <citation type="submission" date="2019-05" db="EMBL/GenBank/DDBJ databases">
        <title>Metatranscriptomic reconstruction reveals RNA viruses with the potential to shape carbon cycling in soil.</title>
        <authorList>
            <person name="Starr E.P."/>
            <person name="Nuccio E."/>
            <person name="Pett-Ridge J."/>
            <person name="Banfield J.F."/>
            <person name="Firestone M.K."/>
        </authorList>
    </citation>
    <scope>NUCLEOTIDE SEQUENCE</scope>
    <source>
        <strain evidence="1">H1_Bulk_30_scaffold_234</strain>
    </source>
</reference>
<evidence type="ECO:0000313" key="1">
    <source>
        <dbReference type="EMBL" id="QDH86454.1"/>
    </source>
</evidence>
<accession>A0A514CYL9</accession>
<name>A0A514CYL9_9VIRU</name>
<gene>
    <name evidence="1" type="ORF">H1Bulk30234_000004</name>
</gene>
<dbReference type="EMBL" id="MN032685">
    <property type="protein sequence ID" value="QDH86454.1"/>
    <property type="molecule type" value="Genomic_RNA"/>
</dbReference>
<sequence length="44" mass="4621">MPARLRSKSVVRILVAALTGFFVGGGHGSLETIVQAVLQLNTIV</sequence>